<accession>A0A219Y941</accession>
<evidence type="ECO:0000313" key="1">
    <source>
        <dbReference type="EMBL" id="APU00476.1"/>
    </source>
</evidence>
<sequence>MKAKFKSVEAKRAFIDQGEKEWATNNSDGSNNNWRIAKKFGMVEFDVKPLKGGIFSGWHDIYINGDLFDSISASEAMFFDFRDDRPGV</sequence>
<organism evidence="1 2">
    <name type="scientific">Aeromonas phage 44RR2.8t.2</name>
    <dbReference type="NCBI Taxonomy" id="1932900"/>
    <lineage>
        <taxon>Viruses</taxon>
        <taxon>Duplodnaviria</taxon>
        <taxon>Heunggongvirae</taxon>
        <taxon>Uroviricota</taxon>
        <taxon>Caudoviricetes</taxon>
        <taxon>Pantevenvirales</taxon>
        <taxon>Straboviridae</taxon>
        <taxon>Biquartavirus</taxon>
        <taxon>Biquartavirus 44RR2</taxon>
    </lineage>
</organism>
<protein>
    <submittedName>
        <fullName evidence="1">Uncharacterized protein</fullName>
    </submittedName>
</protein>
<evidence type="ECO:0000313" key="2">
    <source>
        <dbReference type="Proteomes" id="UP000222894"/>
    </source>
</evidence>
<dbReference type="EMBL" id="KY290948">
    <property type="protein sequence ID" value="APU00476.1"/>
    <property type="molecule type" value="Genomic_DNA"/>
</dbReference>
<name>A0A219Y941_9CAUD</name>
<reference evidence="1 2" key="1">
    <citation type="journal article" date="2017" name="Sci. Rep.">
        <title>Characterization and diversity of phages infecting Aeromonas salmonicida subsp. salmonicida.</title>
        <authorList>
            <person name="Vincent A.T."/>
            <person name="Paquet V.E."/>
            <person name="Bernatchez A."/>
            <person name="Tremblay D.M."/>
            <person name="Moineau S."/>
            <person name="Charette S.J."/>
        </authorList>
    </citation>
    <scope>NUCLEOTIDE SEQUENCE [LARGE SCALE GENOMIC DNA]</scope>
</reference>
<proteinExistence type="predicted"/>
<dbReference type="Proteomes" id="UP000222894">
    <property type="component" value="Genome"/>
</dbReference>